<proteinExistence type="predicted"/>
<gene>
    <name evidence="1" type="ORF">I5M32_15090</name>
</gene>
<sequence>MEYISTSALANELDIKSTDLFDKLKTFGWIERKNEKWVLTELGKQKGGQTRNNPKFGEFVVWPENISLDGGQQKEKPKLLNATTIGKHFDISSQRLNLLLNELGWIEKTVAGWGLTKLGETLGGKQFEHETSGGSYVLWPDNVLQNKDLLEQFQETPKEKPASKEENTIISKSDTETVDDFRKKYPAEYRTKDGHYVRSKAELTIDDSLYLWGIAHAYEKKLPNTTENVYSDFHIPSGNGRPKAVYIEYWGMENDEKYNQRKNKKIEIYNQLGLSLIQLNDADIKNIEDSLQKYLLKHGIRVN</sequence>
<organism evidence="1 2">
    <name type="scientific">Pedobacter segetis</name>
    <dbReference type="NCBI Taxonomy" id="2793069"/>
    <lineage>
        <taxon>Bacteria</taxon>
        <taxon>Pseudomonadati</taxon>
        <taxon>Bacteroidota</taxon>
        <taxon>Sphingobacteriia</taxon>
        <taxon>Sphingobacteriales</taxon>
        <taxon>Sphingobacteriaceae</taxon>
        <taxon>Pedobacter</taxon>
    </lineage>
</organism>
<dbReference type="RefSeq" id="WP_200587842.1">
    <property type="nucleotide sequence ID" value="NZ_JAEHFY010000026.1"/>
</dbReference>
<evidence type="ECO:0000313" key="1">
    <source>
        <dbReference type="EMBL" id="MBK0384291.1"/>
    </source>
</evidence>
<evidence type="ECO:0000313" key="2">
    <source>
        <dbReference type="Proteomes" id="UP000660024"/>
    </source>
</evidence>
<reference evidence="1 2" key="1">
    <citation type="submission" date="2020-12" db="EMBL/GenBank/DDBJ databases">
        <title>Bacterial novel species Pedobacter sp. SD-b isolated from soil.</title>
        <authorList>
            <person name="Jung H.-Y."/>
        </authorList>
    </citation>
    <scope>NUCLEOTIDE SEQUENCE [LARGE SCALE GENOMIC DNA]</scope>
    <source>
        <strain evidence="1 2">SD-b</strain>
    </source>
</reference>
<dbReference type="EMBL" id="JAEHFY010000026">
    <property type="protein sequence ID" value="MBK0384291.1"/>
    <property type="molecule type" value="Genomic_DNA"/>
</dbReference>
<protein>
    <recommendedName>
        <fullName evidence="3">Glycerol kinase</fullName>
    </recommendedName>
</protein>
<keyword evidence="2" id="KW-1185">Reference proteome</keyword>
<accession>A0ABS1BNI2</accession>
<dbReference type="Proteomes" id="UP000660024">
    <property type="component" value="Unassembled WGS sequence"/>
</dbReference>
<comment type="caution">
    <text evidence="1">The sequence shown here is derived from an EMBL/GenBank/DDBJ whole genome shotgun (WGS) entry which is preliminary data.</text>
</comment>
<name>A0ABS1BNI2_9SPHI</name>
<evidence type="ECO:0008006" key="3">
    <source>
        <dbReference type="Google" id="ProtNLM"/>
    </source>
</evidence>